<dbReference type="EMBL" id="LOHZ01000040">
    <property type="protein sequence ID" value="KYO64776.1"/>
    <property type="molecule type" value="Genomic_DNA"/>
</dbReference>
<dbReference type="Gene3D" id="2.40.10.350">
    <property type="entry name" value="Rod shape-determining protein MreC, domain 2"/>
    <property type="match status" value="1"/>
</dbReference>
<evidence type="ECO:0000256" key="5">
    <source>
        <dbReference type="PIRNR" id="PIRNR038471"/>
    </source>
</evidence>
<dbReference type="NCBIfam" id="TIGR00219">
    <property type="entry name" value="mreC"/>
    <property type="match status" value="1"/>
</dbReference>
<keyword evidence="6" id="KW-0472">Membrane</keyword>
<dbReference type="Proteomes" id="UP000075737">
    <property type="component" value="Unassembled WGS sequence"/>
</dbReference>
<keyword evidence="9" id="KW-1185">Reference proteome</keyword>
<dbReference type="AlphaFoldDB" id="A0A161Q9Z7"/>
<dbReference type="InterPro" id="IPR007221">
    <property type="entry name" value="MreC"/>
</dbReference>
<evidence type="ECO:0000256" key="6">
    <source>
        <dbReference type="SAM" id="Phobius"/>
    </source>
</evidence>
<accession>A0A161Q9Z7</accession>
<keyword evidence="6" id="KW-0812">Transmembrane</keyword>
<evidence type="ECO:0000256" key="3">
    <source>
        <dbReference type="ARBA" id="ARBA00022960"/>
    </source>
</evidence>
<dbReference type="STRING" id="520767.ATZ99_18340"/>
<evidence type="ECO:0000313" key="8">
    <source>
        <dbReference type="EMBL" id="KYO64776.1"/>
    </source>
</evidence>
<dbReference type="Gene3D" id="2.40.10.340">
    <property type="entry name" value="Rod shape-determining protein MreC, domain 1"/>
    <property type="match status" value="1"/>
</dbReference>
<feature type="transmembrane region" description="Helical" evidence="6">
    <location>
        <begin position="9"/>
        <end position="28"/>
    </location>
</feature>
<feature type="transmembrane region" description="Helical" evidence="6">
    <location>
        <begin position="40"/>
        <end position="60"/>
    </location>
</feature>
<evidence type="ECO:0000256" key="2">
    <source>
        <dbReference type="ARBA" id="ARBA00013855"/>
    </source>
</evidence>
<name>A0A161Q9Z7_9FIRM</name>
<dbReference type="Pfam" id="PF04085">
    <property type="entry name" value="MreC"/>
    <property type="match status" value="1"/>
</dbReference>
<dbReference type="GO" id="GO:0008360">
    <property type="term" value="P:regulation of cell shape"/>
    <property type="evidence" value="ECO:0007669"/>
    <property type="project" value="UniProtKB-KW"/>
</dbReference>
<evidence type="ECO:0000259" key="7">
    <source>
        <dbReference type="Pfam" id="PF04085"/>
    </source>
</evidence>
<reference evidence="8 9" key="1">
    <citation type="submission" date="2015-12" db="EMBL/GenBank/DDBJ databases">
        <title>Draft genome of Thermovenabulum gondwanense isolated from a red thermophilic microbial mat colonisisng an outflow channel of a bore well.</title>
        <authorList>
            <person name="Patel B.K."/>
        </authorList>
    </citation>
    <scope>NUCLEOTIDE SEQUENCE [LARGE SCALE GENOMIC DNA]</scope>
    <source>
        <strain evidence="8 9">R270</strain>
    </source>
</reference>
<comment type="function">
    <text evidence="5">Involved in formation and maintenance of cell shape.</text>
</comment>
<dbReference type="PANTHER" id="PTHR34138:SF1">
    <property type="entry name" value="CELL SHAPE-DETERMINING PROTEIN MREC"/>
    <property type="match status" value="1"/>
</dbReference>
<evidence type="ECO:0000256" key="1">
    <source>
        <dbReference type="ARBA" id="ARBA00009369"/>
    </source>
</evidence>
<proteinExistence type="inferred from homology"/>
<evidence type="ECO:0000256" key="4">
    <source>
        <dbReference type="ARBA" id="ARBA00032089"/>
    </source>
</evidence>
<sequence>MLGLLKKRQFWYIVLVIFLITLTYRLTYTHEEIFNQIERPFLAVFSPISDFFSSMVNYFAGKVTSIKDIFYLKSQNELLKKKVDELSPYQKMYYELKTENEKLRRMLDLKERSYDYNLEAAEVIGRDPSNWFNILIIDKGTNSGVSKNMAVISEDGLVGYTIDVGKNWAKVLVITDNRSSISAMIQRTRDNGVVKGSVAPAPPGYLKMVYLPMDASVVNGDVVVSSGLGGIAPKGIIIGKVEEVKKESDNLMKFAIVKPAVDFNKLEYVFVIKNFSYAGRE</sequence>
<evidence type="ECO:0000313" key="9">
    <source>
        <dbReference type="Proteomes" id="UP000075737"/>
    </source>
</evidence>
<comment type="similarity">
    <text evidence="1 5">Belongs to the MreC family.</text>
</comment>
<dbReference type="InterPro" id="IPR055342">
    <property type="entry name" value="MreC_beta-barrel_core"/>
</dbReference>
<organism evidence="8 9">
    <name type="scientific">Thermovenabulum gondwanense</name>
    <dbReference type="NCBI Taxonomy" id="520767"/>
    <lineage>
        <taxon>Bacteria</taxon>
        <taxon>Bacillati</taxon>
        <taxon>Bacillota</taxon>
        <taxon>Clostridia</taxon>
        <taxon>Thermosediminibacterales</taxon>
        <taxon>Thermosediminibacteraceae</taxon>
        <taxon>Thermovenabulum</taxon>
    </lineage>
</organism>
<dbReference type="InterPro" id="IPR042177">
    <property type="entry name" value="Cell/Rod_1"/>
</dbReference>
<dbReference type="OrthoDB" id="9792313at2"/>
<protein>
    <recommendedName>
        <fullName evidence="2 5">Cell shape-determining protein MreC</fullName>
    </recommendedName>
    <alternativeName>
        <fullName evidence="4 5">Cell shape protein MreC</fullName>
    </alternativeName>
</protein>
<dbReference type="PANTHER" id="PTHR34138">
    <property type="entry name" value="CELL SHAPE-DETERMINING PROTEIN MREC"/>
    <property type="match status" value="1"/>
</dbReference>
<gene>
    <name evidence="8" type="primary">mreC</name>
    <name evidence="8" type="ORF">ATZ99_18340</name>
</gene>
<dbReference type="InterPro" id="IPR042175">
    <property type="entry name" value="Cell/Rod_MreC_2"/>
</dbReference>
<dbReference type="PIRSF" id="PIRSF038471">
    <property type="entry name" value="MreC"/>
    <property type="match status" value="1"/>
</dbReference>
<keyword evidence="3 5" id="KW-0133">Cell shape</keyword>
<keyword evidence="6" id="KW-1133">Transmembrane helix</keyword>
<feature type="domain" description="Rod shape-determining protein MreC beta-barrel core" evidence="7">
    <location>
        <begin position="123"/>
        <end position="273"/>
    </location>
</feature>
<comment type="caution">
    <text evidence="8">The sequence shown here is derived from an EMBL/GenBank/DDBJ whole genome shotgun (WGS) entry which is preliminary data.</text>
</comment>
<dbReference type="GO" id="GO:0005886">
    <property type="term" value="C:plasma membrane"/>
    <property type="evidence" value="ECO:0007669"/>
    <property type="project" value="TreeGrafter"/>
</dbReference>